<reference evidence="2" key="2">
    <citation type="submission" date="2025-09" db="UniProtKB">
        <authorList>
            <consortium name="Ensembl"/>
        </authorList>
    </citation>
    <scope>IDENTIFICATION</scope>
</reference>
<keyword evidence="3" id="KW-1185">Reference proteome</keyword>
<dbReference type="InterPro" id="IPR003961">
    <property type="entry name" value="FN3_dom"/>
</dbReference>
<protein>
    <recommendedName>
        <fullName evidence="1">Fibronectin type-III domain-containing protein</fullName>
    </recommendedName>
</protein>
<feature type="domain" description="Fibronectin type-III" evidence="1">
    <location>
        <begin position="182"/>
        <end position="285"/>
    </location>
</feature>
<dbReference type="InterPro" id="IPR048317">
    <property type="entry name" value="DUF5581_C"/>
</dbReference>
<sequence length="297" mass="34512">MASKPQGGEGCEDSDMWERYNHLRRQMIELLSGKLSNNSVIGYRETIEIRNKCSYYINIVLEDQHRGQLDRFLNLHSMIDPSKYLLMKEKANCQIRIQLCLLEMLYGEIRRGKEILEQIMNTYEPMTVVQDSASIQQRLDQVNQTLLDMDSVLLPGHLYVQHKLIPVTSAEQVPDVRLVFDIKMPVTFRRDGCRAQATSVQLRWHVQEHERYGPTEHFEVRYTLLNPNTAEEQQHTGPITTYYFSMQIGDLFPERSYEFSLKRVQASNLVYDLWTDTLMLTTMSLPAGSAGTRLGRT</sequence>
<organism evidence="2 3">
    <name type="scientific">Paramormyrops kingsleyae</name>
    <dbReference type="NCBI Taxonomy" id="1676925"/>
    <lineage>
        <taxon>Eukaryota</taxon>
        <taxon>Metazoa</taxon>
        <taxon>Chordata</taxon>
        <taxon>Craniata</taxon>
        <taxon>Vertebrata</taxon>
        <taxon>Euteleostomi</taxon>
        <taxon>Actinopterygii</taxon>
        <taxon>Neopterygii</taxon>
        <taxon>Teleostei</taxon>
        <taxon>Osteoglossocephala</taxon>
        <taxon>Osteoglossomorpha</taxon>
        <taxon>Osteoglossiformes</taxon>
        <taxon>Mormyridae</taxon>
        <taxon>Paramormyrops</taxon>
    </lineage>
</organism>
<evidence type="ECO:0000259" key="1">
    <source>
        <dbReference type="PROSITE" id="PS50853"/>
    </source>
</evidence>
<dbReference type="Proteomes" id="UP000261540">
    <property type="component" value="Unplaced"/>
</dbReference>
<dbReference type="Gene3D" id="2.60.40.10">
    <property type="entry name" value="Immunoglobulins"/>
    <property type="match status" value="1"/>
</dbReference>
<dbReference type="InterPro" id="IPR039581">
    <property type="entry name" value="FNDC11"/>
</dbReference>
<dbReference type="Pfam" id="PF20996">
    <property type="entry name" value="DUF5581_N"/>
    <property type="match status" value="1"/>
</dbReference>
<name>A0A3B3RUD9_9TELE</name>
<dbReference type="GeneTree" id="ENSGT00390000006008"/>
<reference evidence="2" key="1">
    <citation type="submission" date="2025-08" db="UniProtKB">
        <authorList>
            <consortium name="Ensembl"/>
        </authorList>
    </citation>
    <scope>IDENTIFICATION</scope>
</reference>
<evidence type="ECO:0000313" key="3">
    <source>
        <dbReference type="Proteomes" id="UP000261540"/>
    </source>
</evidence>
<proteinExistence type="predicted"/>
<dbReference type="Ensembl" id="ENSPKIT00000002101.1">
    <property type="protein sequence ID" value="ENSPKIP00000021465.1"/>
    <property type="gene ID" value="ENSPKIG00000005857.1"/>
</dbReference>
<accession>A0A3B3RUD9</accession>
<dbReference type="InterPro" id="IPR036116">
    <property type="entry name" value="FN3_sf"/>
</dbReference>
<evidence type="ECO:0000313" key="2">
    <source>
        <dbReference type="Ensembl" id="ENSPKIP00000021465.1"/>
    </source>
</evidence>
<dbReference type="SUPFAM" id="SSF49265">
    <property type="entry name" value="Fibronectin type III"/>
    <property type="match status" value="1"/>
</dbReference>
<dbReference type="AlphaFoldDB" id="A0A3B3RUD9"/>
<dbReference type="Pfam" id="PF17744">
    <property type="entry name" value="DUF5581"/>
    <property type="match status" value="1"/>
</dbReference>
<dbReference type="InterPro" id="IPR049231">
    <property type="entry name" value="DUF5581_N"/>
</dbReference>
<dbReference type="InterPro" id="IPR013783">
    <property type="entry name" value="Ig-like_fold"/>
</dbReference>
<dbReference type="PANTHER" id="PTHR14537">
    <property type="entry name" value="FIBRONECTIN TYPE III DOMAIN-CONTAINING PROTEIN 11"/>
    <property type="match status" value="1"/>
</dbReference>
<dbReference type="PROSITE" id="PS50853">
    <property type="entry name" value="FN3"/>
    <property type="match status" value="1"/>
</dbReference>